<protein>
    <submittedName>
        <fullName evidence="2">Uncharacterized protein</fullName>
    </submittedName>
</protein>
<feature type="compositionally biased region" description="Basic residues" evidence="1">
    <location>
        <begin position="53"/>
        <end position="63"/>
    </location>
</feature>
<proteinExistence type="predicted"/>
<evidence type="ECO:0000313" key="3">
    <source>
        <dbReference type="Proteomes" id="UP000265566"/>
    </source>
</evidence>
<dbReference type="Proteomes" id="UP000265566">
    <property type="component" value="Chromosome 3"/>
</dbReference>
<gene>
    <name evidence="2" type="ORF">MtrunA17_Chr3g0077731</name>
</gene>
<feature type="compositionally biased region" description="Basic residues" evidence="1">
    <location>
        <begin position="33"/>
        <end position="45"/>
    </location>
</feature>
<accession>A0A396IHU6</accession>
<organism evidence="2 3">
    <name type="scientific">Medicago truncatula</name>
    <name type="common">Barrel medic</name>
    <name type="synonym">Medicago tribuloides</name>
    <dbReference type="NCBI Taxonomy" id="3880"/>
    <lineage>
        <taxon>Eukaryota</taxon>
        <taxon>Viridiplantae</taxon>
        <taxon>Streptophyta</taxon>
        <taxon>Embryophyta</taxon>
        <taxon>Tracheophyta</taxon>
        <taxon>Spermatophyta</taxon>
        <taxon>Magnoliopsida</taxon>
        <taxon>eudicotyledons</taxon>
        <taxon>Gunneridae</taxon>
        <taxon>Pentapetalae</taxon>
        <taxon>rosids</taxon>
        <taxon>fabids</taxon>
        <taxon>Fabales</taxon>
        <taxon>Fabaceae</taxon>
        <taxon>Papilionoideae</taxon>
        <taxon>50 kb inversion clade</taxon>
        <taxon>NPAAA clade</taxon>
        <taxon>Hologalegina</taxon>
        <taxon>IRL clade</taxon>
        <taxon>Trifolieae</taxon>
        <taxon>Medicago</taxon>
    </lineage>
</organism>
<sequence>MKIELPCNETSPRIIEEDCSVQSQATILDPKLARSKGRPPSKRKTSKFDQIVKKKLAQKKTKKNNQNSKKTQGPEEGPCISRGQEIEYEVCYRSQLGDGIGTQESIQVNKEYSSQVNQVQI</sequence>
<dbReference type="AlphaFoldDB" id="A0A396IHU6"/>
<dbReference type="Gramene" id="rna13055">
    <property type="protein sequence ID" value="RHN65236.1"/>
    <property type="gene ID" value="gene13055"/>
</dbReference>
<name>A0A396IHU6_MEDTR</name>
<comment type="caution">
    <text evidence="2">The sequence shown here is derived from an EMBL/GenBank/DDBJ whole genome shotgun (WGS) entry which is preliminary data.</text>
</comment>
<evidence type="ECO:0000313" key="2">
    <source>
        <dbReference type="EMBL" id="RHN65236.1"/>
    </source>
</evidence>
<evidence type="ECO:0000256" key="1">
    <source>
        <dbReference type="SAM" id="MobiDB-lite"/>
    </source>
</evidence>
<feature type="region of interest" description="Disordered" evidence="1">
    <location>
        <begin position="26"/>
        <end position="80"/>
    </location>
</feature>
<reference evidence="3" key="1">
    <citation type="journal article" date="2018" name="Nat. Plants">
        <title>Whole-genome landscape of Medicago truncatula symbiotic genes.</title>
        <authorList>
            <person name="Pecrix Y."/>
            <person name="Staton S.E."/>
            <person name="Sallet E."/>
            <person name="Lelandais-Briere C."/>
            <person name="Moreau S."/>
            <person name="Carrere S."/>
            <person name="Blein T."/>
            <person name="Jardinaud M.F."/>
            <person name="Latrasse D."/>
            <person name="Zouine M."/>
            <person name="Zahm M."/>
            <person name="Kreplak J."/>
            <person name="Mayjonade B."/>
            <person name="Satge C."/>
            <person name="Perez M."/>
            <person name="Cauet S."/>
            <person name="Marande W."/>
            <person name="Chantry-Darmon C."/>
            <person name="Lopez-Roques C."/>
            <person name="Bouchez O."/>
            <person name="Berard A."/>
            <person name="Debelle F."/>
            <person name="Munos S."/>
            <person name="Bendahmane A."/>
            <person name="Berges H."/>
            <person name="Niebel A."/>
            <person name="Buitink J."/>
            <person name="Frugier F."/>
            <person name="Benhamed M."/>
            <person name="Crespi M."/>
            <person name="Gouzy J."/>
            <person name="Gamas P."/>
        </authorList>
    </citation>
    <scope>NUCLEOTIDE SEQUENCE [LARGE SCALE GENOMIC DNA]</scope>
    <source>
        <strain evidence="3">cv. Jemalong A17</strain>
    </source>
</reference>
<dbReference type="EMBL" id="PSQE01000003">
    <property type="protein sequence ID" value="RHN65236.1"/>
    <property type="molecule type" value="Genomic_DNA"/>
</dbReference>